<feature type="compositionally biased region" description="Polar residues" evidence="1">
    <location>
        <begin position="102"/>
        <end position="111"/>
    </location>
</feature>
<reference evidence="2 3" key="1">
    <citation type="journal article" date="2007" name="Nature">
        <title>Evolution of genes and genomes on the Drosophila phylogeny.</title>
        <authorList>
            <consortium name="Drosophila 12 Genomes Consortium"/>
            <person name="Clark A.G."/>
            <person name="Eisen M.B."/>
            <person name="Smith D.R."/>
            <person name="Bergman C.M."/>
            <person name="Oliver B."/>
            <person name="Markow T.A."/>
            <person name="Kaufman T.C."/>
            <person name="Kellis M."/>
            <person name="Gelbart W."/>
            <person name="Iyer V.N."/>
            <person name="Pollard D.A."/>
            <person name="Sackton T.B."/>
            <person name="Larracuente A.M."/>
            <person name="Singh N.D."/>
            <person name="Abad J.P."/>
            <person name="Abt D.N."/>
            <person name="Adryan B."/>
            <person name="Aguade M."/>
            <person name="Akashi H."/>
            <person name="Anderson W.W."/>
            <person name="Aquadro C.F."/>
            <person name="Ardell D.H."/>
            <person name="Arguello R."/>
            <person name="Artieri C.G."/>
            <person name="Barbash D.A."/>
            <person name="Barker D."/>
            <person name="Barsanti P."/>
            <person name="Batterham P."/>
            <person name="Batzoglou S."/>
            <person name="Begun D."/>
            <person name="Bhutkar A."/>
            <person name="Blanco E."/>
            <person name="Bosak S.A."/>
            <person name="Bradley R.K."/>
            <person name="Brand A.D."/>
            <person name="Brent M.R."/>
            <person name="Brooks A.N."/>
            <person name="Brown R.H."/>
            <person name="Butlin R.K."/>
            <person name="Caggese C."/>
            <person name="Calvi B.R."/>
            <person name="Bernardo de Carvalho A."/>
            <person name="Caspi A."/>
            <person name="Castrezana S."/>
            <person name="Celniker S.E."/>
            <person name="Chang J.L."/>
            <person name="Chapple C."/>
            <person name="Chatterji S."/>
            <person name="Chinwalla A."/>
            <person name="Civetta A."/>
            <person name="Clifton S.W."/>
            <person name="Comeron J.M."/>
            <person name="Costello J.C."/>
            <person name="Coyne J.A."/>
            <person name="Daub J."/>
            <person name="David R.G."/>
            <person name="Delcher A.L."/>
            <person name="Delehaunty K."/>
            <person name="Do C.B."/>
            <person name="Ebling H."/>
            <person name="Edwards K."/>
            <person name="Eickbush T."/>
            <person name="Evans J.D."/>
            <person name="Filipski A."/>
            <person name="Findeiss S."/>
            <person name="Freyhult E."/>
            <person name="Fulton L."/>
            <person name="Fulton R."/>
            <person name="Garcia A.C."/>
            <person name="Gardiner A."/>
            <person name="Garfield D.A."/>
            <person name="Garvin B.E."/>
            <person name="Gibson G."/>
            <person name="Gilbert D."/>
            <person name="Gnerre S."/>
            <person name="Godfrey J."/>
            <person name="Good R."/>
            <person name="Gotea V."/>
            <person name="Gravely B."/>
            <person name="Greenberg A.J."/>
            <person name="Griffiths-Jones S."/>
            <person name="Gross S."/>
            <person name="Guigo R."/>
            <person name="Gustafson E.A."/>
            <person name="Haerty W."/>
            <person name="Hahn M.W."/>
            <person name="Halligan D.L."/>
            <person name="Halpern A.L."/>
            <person name="Halter G.M."/>
            <person name="Han M.V."/>
            <person name="Heger A."/>
            <person name="Hillier L."/>
            <person name="Hinrichs A.S."/>
            <person name="Holmes I."/>
            <person name="Hoskins R.A."/>
            <person name="Hubisz M.J."/>
            <person name="Hultmark D."/>
            <person name="Huntley M.A."/>
            <person name="Jaffe D.B."/>
            <person name="Jagadeeshan S."/>
            <person name="Jeck W.R."/>
            <person name="Johnson J."/>
            <person name="Jones C.D."/>
            <person name="Jordan W.C."/>
            <person name="Karpen G.H."/>
            <person name="Kataoka E."/>
            <person name="Keightley P.D."/>
            <person name="Kheradpour P."/>
            <person name="Kirkness E.F."/>
            <person name="Koerich L.B."/>
            <person name="Kristiansen K."/>
            <person name="Kudrna D."/>
            <person name="Kulathinal R.J."/>
            <person name="Kumar S."/>
            <person name="Kwok R."/>
            <person name="Lander E."/>
            <person name="Langley C.H."/>
            <person name="Lapoint R."/>
            <person name="Lazzaro B.P."/>
            <person name="Lee S.J."/>
            <person name="Levesque L."/>
            <person name="Li R."/>
            <person name="Lin C.F."/>
            <person name="Lin M.F."/>
            <person name="Lindblad-Toh K."/>
            <person name="Llopart A."/>
            <person name="Long M."/>
            <person name="Low L."/>
            <person name="Lozovsky E."/>
            <person name="Lu J."/>
            <person name="Luo M."/>
            <person name="Machado C.A."/>
            <person name="Makalowski W."/>
            <person name="Marzo M."/>
            <person name="Matsuda M."/>
            <person name="Matzkin L."/>
            <person name="McAllister B."/>
            <person name="McBride C.S."/>
            <person name="McKernan B."/>
            <person name="McKernan K."/>
            <person name="Mendez-Lago M."/>
            <person name="Minx P."/>
            <person name="Mollenhauer M.U."/>
            <person name="Montooth K."/>
            <person name="Mount S.M."/>
            <person name="Mu X."/>
            <person name="Myers E."/>
            <person name="Negre B."/>
            <person name="Newfeld S."/>
            <person name="Nielsen R."/>
            <person name="Noor M.A."/>
            <person name="O'Grady P."/>
            <person name="Pachter L."/>
            <person name="Papaceit M."/>
            <person name="Parisi M.J."/>
            <person name="Parisi M."/>
            <person name="Parts L."/>
            <person name="Pedersen J.S."/>
            <person name="Pesole G."/>
            <person name="Phillippy A.M."/>
            <person name="Ponting C.P."/>
            <person name="Pop M."/>
            <person name="Porcelli D."/>
            <person name="Powell J.R."/>
            <person name="Prohaska S."/>
            <person name="Pruitt K."/>
            <person name="Puig M."/>
            <person name="Quesneville H."/>
            <person name="Ram K.R."/>
            <person name="Rand D."/>
            <person name="Rasmussen M.D."/>
            <person name="Reed L.K."/>
            <person name="Reenan R."/>
            <person name="Reily A."/>
            <person name="Remington K.A."/>
            <person name="Rieger T.T."/>
            <person name="Ritchie M.G."/>
            <person name="Robin C."/>
            <person name="Rogers Y.H."/>
            <person name="Rohde C."/>
            <person name="Rozas J."/>
            <person name="Rubenfield M.J."/>
            <person name="Ruiz A."/>
            <person name="Russo S."/>
            <person name="Salzberg S.L."/>
            <person name="Sanchez-Gracia A."/>
            <person name="Saranga D.J."/>
            <person name="Sato H."/>
            <person name="Schaeffer S.W."/>
            <person name="Schatz M.C."/>
            <person name="Schlenke T."/>
            <person name="Schwartz R."/>
            <person name="Segarra C."/>
            <person name="Singh R.S."/>
            <person name="Sirot L."/>
            <person name="Sirota M."/>
            <person name="Sisneros N.B."/>
            <person name="Smith C.D."/>
            <person name="Smith T.F."/>
            <person name="Spieth J."/>
            <person name="Stage D.E."/>
            <person name="Stark A."/>
            <person name="Stephan W."/>
            <person name="Strausberg R.L."/>
            <person name="Strempel S."/>
            <person name="Sturgill D."/>
            <person name="Sutton G."/>
            <person name="Sutton G.G."/>
            <person name="Tao W."/>
            <person name="Teichmann S."/>
            <person name="Tobari Y.N."/>
            <person name="Tomimura Y."/>
            <person name="Tsolas J.M."/>
            <person name="Valente V.L."/>
            <person name="Venter E."/>
            <person name="Venter J.C."/>
            <person name="Vicario S."/>
            <person name="Vieira F.G."/>
            <person name="Vilella A.J."/>
            <person name="Villasante A."/>
            <person name="Walenz B."/>
            <person name="Wang J."/>
            <person name="Wasserman M."/>
            <person name="Watts T."/>
            <person name="Wilson D."/>
            <person name="Wilson R.K."/>
            <person name="Wing R.A."/>
            <person name="Wolfner M.F."/>
            <person name="Wong A."/>
            <person name="Wong G.K."/>
            <person name="Wu C.I."/>
            <person name="Wu G."/>
            <person name="Yamamoto D."/>
            <person name="Yang H.P."/>
            <person name="Yang S.P."/>
            <person name="Yorke J.A."/>
            <person name="Yoshida K."/>
            <person name="Zdobnov E."/>
            <person name="Zhang P."/>
            <person name="Zhang Y."/>
            <person name="Zimin A.V."/>
            <person name="Baldwin J."/>
            <person name="Abdouelleil A."/>
            <person name="Abdulkadir J."/>
            <person name="Abebe A."/>
            <person name="Abera B."/>
            <person name="Abreu J."/>
            <person name="Acer S.C."/>
            <person name="Aftuck L."/>
            <person name="Alexander A."/>
            <person name="An P."/>
            <person name="Anderson E."/>
            <person name="Anderson S."/>
            <person name="Arachi H."/>
            <person name="Azer M."/>
            <person name="Bachantsang P."/>
            <person name="Barry A."/>
            <person name="Bayul T."/>
            <person name="Berlin A."/>
            <person name="Bessette D."/>
            <person name="Bloom T."/>
            <person name="Blye J."/>
            <person name="Boguslavskiy L."/>
            <person name="Bonnet C."/>
            <person name="Boukhgalter B."/>
            <person name="Bourzgui I."/>
            <person name="Brown A."/>
            <person name="Cahill P."/>
            <person name="Channer S."/>
            <person name="Cheshatsang Y."/>
            <person name="Chuda L."/>
            <person name="Citroen M."/>
            <person name="Collymore A."/>
            <person name="Cooke P."/>
            <person name="Costello M."/>
            <person name="D'Aco K."/>
            <person name="Daza R."/>
            <person name="De Haan G."/>
            <person name="DeGray S."/>
            <person name="DeMaso C."/>
            <person name="Dhargay N."/>
            <person name="Dooley K."/>
            <person name="Dooley E."/>
            <person name="Doricent M."/>
            <person name="Dorje P."/>
            <person name="Dorjee K."/>
            <person name="Dupes A."/>
            <person name="Elong R."/>
            <person name="Falk J."/>
            <person name="Farina A."/>
            <person name="Faro S."/>
            <person name="Ferguson D."/>
            <person name="Fisher S."/>
            <person name="Foley C.D."/>
            <person name="Franke A."/>
            <person name="Friedrich D."/>
            <person name="Gadbois L."/>
            <person name="Gearin G."/>
            <person name="Gearin C.R."/>
            <person name="Giannoukos G."/>
            <person name="Goode T."/>
            <person name="Graham J."/>
            <person name="Grandbois E."/>
            <person name="Grewal S."/>
            <person name="Gyaltsen K."/>
            <person name="Hafez N."/>
            <person name="Hagos B."/>
            <person name="Hall J."/>
            <person name="Henson C."/>
            <person name="Hollinger A."/>
            <person name="Honan T."/>
            <person name="Huard M.D."/>
            <person name="Hughes L."/>
            <person name="Hurhula B."/>
            <person name="Husby M.E."/>
            <person name="Kamat A."/>
            <person name="Kanga B."/>
            <person name="Kashin S."/>
            <person name="Khazanovich D."/>
            <person name="Kisner P."/>
            <person name="Lance K."/>
            <person name="Lara M."/>
            <person name="Lee W."/>
            <person name="Lennon N."/>
            <person name="Letendre F."/>
            <person name="LeVine R."/>
            <person name="Lipovsky A."/>
            <person name="Liu X."/>
            <person name="Liu J."/>
            <person name="Liu S."/>
            <person name="Lokyitsang T."/>
            <person name="Lokyitsang Y."/>
            <person name="Lubonja R."/>
            <person name="Lui A."/>
            <person name="MacDonald P."/>
            <person name="Magnisalis V."/>
            <person name="Maru K."/>
            <person name="Matthews C."/>
            <person name="McCusker W."/>
            <person name="McDonough S."/>
            <person name="Mehta T."/>
            <person name="Meldrim J."/>
            <person name="Meneus L."/>
            <person name="Mihai O."/>
            <person name="Mihalev A."/>
            <person name="Mihova T."/>
            <person name="Mittelman R."/>
            <person name="Mlenga V."/>
            <person name="Montmayeur A."/>
            <person name="Mulrain L."/>
            <person name="Navidi A."/>
            <person name="Naylor J."/>
            <person name="Negash T."/>
            <person name="Nguyen T."/>
            <person name="Nguyen N."/>
            <person name="Nicol R."/>
            <person name="Norbu C."/>
            <person name="Norbu N."/>
            <person name="Novod N."/>
            <person name="O'Neill B."/>
            <person name="Osman S."/>
            <person name="Markiewicz E."/>
            <person name="Oyono O.L."/>
            <person name="Patti C."/>
            <person name="Phunkhang P."/>
            <person name="Pierre F."/>
            <person name="Priest M."/>
            <person name="Raghuraman S."/>
            <person name="Rege F."/>
            <person name="Reyes R."/>
            <person name="Rise C."/>
            <person name="Rogov P."/>
            <person name="Ross K."/>
            <person name="Ryan E."/>
            <person name="Settipalli S."/>
            <person name="Shea T."/>
            <person name="Sherpa N."/>
            <person name="Shi L."/>
            <person name="Shih D."/>
            <person name="Sparrow T."/>
            <person name="Spaulding J."/>
            <person name="Stalker J."/>
            <person name="Stange-Thomann N."/>
            <person name="Stavropoulos S."/>
            <person name="Stone C."/>
            <person name="Strader C."/>
            <person name="Tesfaye S."/>
            <person name="Thomson T."/>
            <person name="Thoulutsang Y."/>
            <person name="Thoulutsang D."/>
            <person name="Topham K."/>
            <person name="Topping I."/>
            <person name="Tsamla T."/>
            <person name="Vassiliev H."/>
            <person name="Vo A."/>
            <person name="Wangchuk T."/>
            <person name="Wangdi T."/>
            <person name="Weiand M."/>
            <person name="Wilkinson J."/>
            <person name="Wilson A."/>
            <person name="Yadav S."/>
            <person name="Young G."/>
            <person name="Yu Q."/>
            <person name="Zembek L."/>
            <person name="Zhong D."/>
            <person name="Zimmer A."/>
            <person name="Zwirko Z."/>
            <person name="Jaffe D.B."/>
            <person name="Alvarez P."/>
            <person name="Brockman W."/>
            <person name="Butler J."/>
            <person name="Chin C."/>
            <person name="Gnerre S."/>
            <person name="Grabherr M."/>
            <person name="Kleber M."/>
            <person name="Mauceli E."/>
            <person name="MacCallum I."/>
        </authorList>
    </citation>
    <scope>NUCLEOTIDE SEQUENCE [LARGE SCALE GENOMIC DNA]</scope>
    <source>
        <strain evidence="3">Tucson 15287-2541.00</strain>
    </source>
</reference>
<dbReference type="KEGG" id="dgr:6559077"/>
<accession>B4J5V1</accession>
<dbReference type="InParanoid" id="B4J5V1"/>
<dbReference type="OMA" id="WSNNYSG"/>
<proteinExistence type="predicted"/>
<dbReference type="PhylomeDB" id="B4J5V1"/>
<dbReference type="Proteomes" id="UP000001070">
    <property type="component" value="Unassembled WGS sequence"/>
</dbReference>
<evidence type="ECO:0000313" key="3">
    <source>
        <dbReference type="Proteomes" id="UP000001070"/>
    </source>
</evidence>
<dbReference type="STRING" id="7222.B4J5V1"/>
<gene>
    <name evidence="2" type="primary">Dgri\GH20824</name>
    <name evidence="2" type="ORF">Dgri_GH20824</name>
</gene>
<dbReference type="EMBL" id="CH916367">
    <property type="protein sequence ID" value="EDW00794.1"/>
    <property type="molecule type" value="Genomic_DNA"/>
</dbReference>
<keyword evidence="3" id="KW-1185">Reference proteome</keyword>
<dbReference type="FunCoup" id="B4J5V1">
    <property type="interactions" value="2"/>
</dbReference>
<dbReference type="AlphaFoldDB" id="B4J5V1"/>
<dbReference type="OrthoDB" id="7851837at2759"/>
<dbReference type="HOGENOM" id="CLU_1225942_0_0_1"/>
<sequence>MPSKSVSAVQRLTQTLRHYSERKLMRKAYDELNLSRVMRAWPRREENFAAVQLLRQSRNWNNYRRHGIAGYPIRRNNILSHRSACIKRRFMDKTSRKRPAKQVSSEMLTSSKQDDSNQENVNDTEQEVRALRDVIFGGQDNIDDEYEKQRQADAELLHRVYVRRPVHRETVLSKKVIAPYSTYRTHRNSWGEFRHRMIYGELGF</sequence>
<evidence type="ECO:0000313" key="2">
    <source>
        <dbReference type="EMBL" id="EDW00794.1"/>
    </source>
</evidence>
<dbReference type="eggNOG" id="ENOG502T92X">
    <property type="taxonomic scope" value="Eukaryota"/>
</dbReference>
<feature type="region of interest" description="Disordered" evidence="1">
    <location>
        <begin position="91"/>
        <end position="124"/>
    </location>
</feature>
<organism evidence="3">
    <name type="scientific">Drosophila grimshawi</name>
    <name type="common">Hawaiian fruit fly</name>
    <name type="synonym">Idiomyia grimshawi</name>
    <dbReference type="NCBI Taxonomy" id="7222"/>
    <lineage>
        <taxon>Eukaryota</taxon>
        <taxon>Metazoa</taxon>
        <taxon>Ecdysozoa</taxon>
        <taxon>Arthropoda</taxon>
        <taxon>Hexapoda</taxon>
        <taxon>Insecta</taxon>
        <taxon>Pterygota</taxon>
        <taxon>Neoptera</taxon>
        <taxon>Endopterygota</taxon>
        <taxon>Diptera</taxon>
        <taxon>Brachycera</taxon>
        <taxon>Muscomorpha</taxon>
        <taxon>Ephydroidea</taxon>
        <taxon>Drosophilidae</taxon>
        <taxon>Drosophila</taxon>
        <taxon>Hawaiian Drosophila</taxon>
    </lineage>
</organism>
<evidence type="ECO:0000256" key="1">
    <source>
        <dbReference type="SAM" id="MobiDB-lite"/>
    </source>
</evidence>
<name>B4J5V1_DROGR</name>
<protein>
    <submittedName>
        <fullName evidence="2">GH20824</fullName>
    </submittedName>
</protein>